<dbReference type="Proteomes" id="UP000016931">
    <property type="component" value="Unassembled WGS sequence"/>
</dbReference>
<feature type="compositionally biased region" description="Basic and acidic residues" evidence="7">
    <location>
        <begin position="84"/>
        <end position="98"/>
    </location>
</feature>
<dbReference type="Pfam" id="PF13632">
    <property type="entry name" value="Glyco_trans_2_3"/>
    <property type="match status" value="1"/>
</dbReference>
<keyword evidence="2" id="KW-0328">Glycosyltransferase</keyword>
<evidence type="ECO:0000256" key="6">
    <source>
        <dbReference type="ARBA" id="ARBA00023136"/>
    </source>
</evidence>
<feature type="domain" description="Glycosyltransferase 2-like" evidence="9">
    <location>
        <begin position="303"/>
        <end position="486"/>
    </location>
</feature>
<reference evidence="10 11" key="1">
    <citation type="journal article" date="2012" name="PLoS Pathog.">
        <title>Diverse lifestyles and strategies of plant pathogenesis encoded in the genomes of eighteen Dothideomycetes fungi.</title>
        <authorList>
            <person name="Ohm R.A."/>
            <person name="Feau N."/>
            <person name="Henrissat B."/>
            <person name="Schoch C.L."/>
            <person name="Horwitz B.A."/>
            <person name="Barry K.W."/>
            <person name="Condon B.J."/>
            <person name="Copeland A.C."/>
            <person name="Dhillon B."/>
            <person name="Glaser F."/>
            <person name="Hesse C.N."/>
            <person name="Kosti I."/>
            <person name="LaButti K."/>
            <person name="Lindquist E.A."/>
            <person name="Lucas S."/>
            <person name="Salamov A.A."/>
            <person name="Bradshaw R.E."/>
            <person name="Ciuffetti L."/>
            <person name="Hamelin R.C."/>
            <person name="Kema G.H.J."/>
            <person name="Lawrence C."/>
            <person name="Scott J.A."/>
            <person name="Spatafora J.W."/>
            <person name="Turgeon B.G."/>
            <person name="de Wit P.J.G.M."/>
            <person name="Zhong S."/>
            <person name="Goodwin S.B."/>
            <person name="Grigoriev I.V."/>
        </authorList>
    </citation>
    <scope>NUCLEOTIDE SEQUENCE [LARGE SCALE GENOMIC DNA]</scope>
    <source>
        <strain evidence="10 11">SO2202</strain>
    </source>
</reference>
<dbReference type="GO" id="GO:0016757">
    <property type="term" value="F:glycosyltransferase activity"/>
    <property type="evidence" value="ECO:0007669"/>
    <property type="project" value="UniProtKB-KW"/>
</dbReference>
<evidence type="ECO:0000256" key="5">
    <source>
        <dbReference type="ARBA" id="ARBA00022989"/>
    </source>
</evidence>
<dbReference type="PANTHER" id="PTHR43867">
    <property type="entry name" value="CELLULOSE SYNTHASE CATALYTIC SUBUNIT A [UDP-FORMING]"/>
    <property type="match status" value="1"/>
</dbReference>
<feature type="transmembrane region" description="Helical" evidence="8">
    <location>
        <begin position="575"/>
        <end position="594"/>
    </location>
</feature>
<feature type="transmembrane region" description="Helical" evidence="8">
    <location>
        <begin position="499"/>
        <end position="518"/>
    </location>
</feature>
<dbReference type="SUPFAM" id="SSF53448">
    <property type="entry name" value="Nucleotide-diphospho-sugar transferases"/>
    <property type="match status" value="1"/>
</dbReference>
<dbReference type="GO" id="GO:0016020">
    <property type="term" value="C:membrane"/>
    <property type="evidence" value="ECO:0007669"/>
    <property type="project" value="UniProtKB-SubCell"/>
</dbReference>
<keyword evidence="3 10" id="KW-0808">Transferase</keyword>
<name>M3CUW4_SPHMS</name>
<proteinExistence type="predicted"/>
<gene>
    <name evidence="10" type="ORF">SEPMUDRAFT_74533</name>
</gene>
<evidence type="ECO:0000256" key="4">
    <source>
        <dbReference type="ARBA" id="ARBA00022692"/>
    </source>
</evidence>
<dbReference type="Gene3D" id="3.90.550.10">
    <property type="entry name" value="Spore Coat Polysaccharide Biosynthesis Protein SpsA, Chain A"/>
    <property type="match status" value="1"/>
</dbReference>
<dbReference type="InterPro" id="IPR050321">
    <property type="entry name" value="Glycosyltr_2/OpgH_subfam"/>
</dbReference>
<dbReference type="OrthoDB" id="72851at2759"/>
<dbReference type="RefSeq" id="XP_016756058.1">
    <property type="nucleotide sequence ID" value="XM_016910069.1"/>
</dbReference>
<keyword evidence="4 8" id="KW-0812">Transmembrane</keyword>
<evidence type="ECO:0000259" key="9">
    <source>
        <dbReference type="Pfam" id="PF13632"/>
    </source>
</evidence>
<dbReference type="InterPro" id="IPR001173">
    <property type="entry name" value="Glyco_trans_2-like"/>
</dbReference>
<feature type="transmembrane region" description="Helical" evidence="8">
    <location>
        <begin position="471"/>
        <end position="493"/>
    </location>
</feature>
<accession>M3CUW4</accession>
<comment type="subcellular location">
    <subcellularLocation>
        <location evidence="1">Membrane</location>
        <topology evidence="1">Multi-pass membrane protein</topology>
    </subcellularLocation>
</comment>
<organism evidence="10 11">
    <name type="scientific">Sphaerulina musiva (strain SO2202)</name>
    <name type="common">Poplar stem canker fungus</name>
    <name type="synonym">Septoria musiva</name>
    <dbReference type="NCBI Taxonomy" id="692275"/>
    <lineage>
        <taxon>Eukaryota</taxon>
        <taxon>Fungi</taxon>
        <taxon>Dikarya</taxon>
        <taxon>Ascomycota</taxon>
        <taxon>Pezizomycotina</taxon>
        <taxon>Dothideomycetes</taxon>
        <taxon>Dothideomycetidae</taxon>
        <taxon>Mycosphaerellales</taxon>
        <taxon>Mycosphaerellaceae</taxon>
        <taxon>Sphaerulina</taxon>
    </lineage>
</organism>
<dbReference type="OMA" id="YCPKEEP"/>
<evidence type="ECO:0000313" key="10">
    <source>
        <dbReference type="EMBL" id="EMF07937.1"/>
    </source>
</evidence>
<feature type="transmembrane region" description="Helical" evidence="8">
    <location>
        <begin position="172"/>
        <end position="196"/>
    </location>
</feature>
<evidence type="ECO:0000313" key="11">
    <source>
        <dbReference type="Proteomes" id="UP000016931"/>
    </source>
</evidence>
<evidence type="ECO:0000256" key="8">
    <source>
        <dbReference type="SAM" id="Phobius"/>
    </source>
</evidence>
<dbReference type="InterPro" id="IPR029044">
    <property type="entry name" value="Nucleotide-diphossugar_trans"/>
</dbReference>
<protein>
    <submittedName>
        <fullName evidence="10">Glycosyltransferase family 2 protein</fullName>
    </submittedName>
</protein>
<keyword evidence="6 8" id="KW-0472">Membrane</keyword>
<evidence type="ECO:0000256" key="2">
    <source>
        <dbReference type="ARBA" id="ARBA00022676"/>
    </source>
</evidence>
<dbReference type="STRING" id="692275.M3CUW4"/>
<keyword evidence="5 8" id="KW-1133">Transmembrane helix</keyword>
<evidence type="ECO:0000256" key="1">
    <source>
        <dbReference type="ARBA" id="ARBA00004141"/>
    </source>
</evidence>
<evidence type="ECO:0000256" key="7">
    <source>
        <dbReference type="SAM" id="MobiDB-lite"/>
    </source>
</evidence>
<sequence length="629" mass="71993">MDANATRPRRFSLPEVFDQETIPDWFQSTSRHRGDLIVPVSDTTISIVGDSRLRIEDEIEQVPSNSFVGGAKPARNKLRKKRRPESTKSEKTTARDVSQDSQASVWSRARESFVSTYCPSEAPPLILPTGPTDNEKMLYLKTNRLGLYTFGVFSFLSLSVGMWLFVVSFYAFYWFGAVVFLLQMYLVISYTVSICGKDYDVQKHEKILEEHAVNAVTAPTVDIYLPCCKEPIEILENTYKHIQQLQYPKNQLKVYVLDDGGSDAVHALATQCRFHYICREDRPRLKKAGNLRWAFARTEGDFFTIFDADFCPRPDFLQETIPIHQARPDTAIVQTPQFFRTSTDQTWVEQGAGAVQELFYRVVQINRNRFGASICVGSNAVYRRAALVEVGGTAEIGFSEDVHTGFYAINRGWKVRYLPLCLACGICPDTPRAFFSQQMRWCMGSTTLLTNMAFWRSDMGWIQKICYLSGMMYYSAISLSIFINPLPGIFMLWCRPQYVRYYNLAFAIPSIVYSLVAIRCWSKARYGFNVQFVMVIQSYAYLTAIKDRMFGRSLAWVPSGDTKAHKNDKYRNMRILAWCWSLTVVGAVTGGTAYQIIRGLPWYDCLPLIVLDTFNLFLAHRFLLWSGKI</sequence>
<dbReference type="GeneID" id="27907206"/>
<dbReference type="CDD" id="cd06421">
    <property type="entry name" value="CESA_CelA_like"/>
    <property type="match status" value="1"/>
</dbReference>
<evidence type="ECO:0000256" key="3">
    <source>
        <dbReference type="ARBA" id="ARBA00022679"/>
    </source>
</evidence>
<dbReference type="AlphaFoldDB" id="M3CUW4"/>
<feature type="compositionally biased region" description="Basic residues" evidence="7">
    <location>
        <begin position="74"/>
        <end position="83"/>
    </location>
</feature>
<dbReference type="HOGENOM" id="CLU_016349_1_0_1"/>
<dbReference type="EMBL" id="KB456272">
    <property type="protein sequence ID" value="EMF07937.1"/>
    <property type="molecule type" value="Genomic_DNA"/>
</dbReference>
<dbReference type="eggNOG" id="ENOG502S2M7">
    <property type="taxonomic scope" value="Eukaryota"/>
</dbReference>
<feature type="transmembrane region" description="Helical" evidence="8">
    <location>
        <begin position="145"/>
        <end position="166"/>
    </location>
</feature>
<keyword evidence="11" id="KW-1185">Reference proteome</keyword>
<dbReference type="PANTHER" id="PTHR43867:SF2">
    <property type="entry name" value="CELLULOSE SYNTHASE CATALYTIC SUBUNIT A [UDP-FORMING]"/>
    <property type="match status" value="1"/>
</dbReference>
<feature type="region of interest" description="Disordered" evidence="7">
    <location>
        <begin position="64"/>
        <end position="101"/>
    </location>
</feature>